<feature type="compositionally biased region" description="Basic and acidic residues" evidence="1">
    <location>
        <begin position="127"/>
        <end position="144"/>
    </location>
</feature>
<dbReference type="OrthoDB" id="6435179at2759"/>
<dbReference type="InParanoid" id="A0A1V9XI66"/>
<keyword evidence="4" id="KW-1185">Reference proteome</keyword>
<protein>
    <submittedName>
        <fullName evidence="3">Uncharacterized protein</fullName>
    </submittedName>
</protein>
<comment type="caution">
    <text evidence="3">The sequence shown here is derived from an EMBL/GenBank/DDBJ whole genome shotgun (WGS) entry which is preliminary data.</text>
</comment>
<dbReference type="Proteomes" id="UP000192247">
    <property type="component" value="Unassembled WGS sequence"/>
</dbReference>
<feature type="region of interest" description="Disordered" evidence="1">
    <location>
        <begin position="127"/>
        <end position="154"/>
    </location>
</feature>
<name>A0A1V9XI66_9ACAR</name>
<accession>A0A1V9XI66</accession>
<evidence type="ECO:0000313" key="4">
    <source>
        <dbReference type="Proteomes" id="UP000192247"/>
    </source>
</evidence>
<reference evidence="3 4" key="1">
    <citation type="journal article" date="2017" name="Gigascience">
        <title>Draft genome of the honey bee ectoparasitic mite, Tropilaelaps mercedesae, is shaped by the parasitic life history.</title>
        <authorList>
            <person name="Dong X."/>
            <person name="Armstrong S.D."/>
            <person name="Xia D."/>
            <person name="Makepeace B.L."/>
            <person name="Darby A.C."/>
            <person name="Kadowaki T."/>
        </authorList>
    </citation>
    <scope>NUCLEOTIDE SEQUENCE [LARGE SCALE GENOMIC DNA]</scope>
    <source>
        <strain evidence="3">Wuxi-XJTLU</strain>
    </source>
</reference>
<gene>
    <name evidence="3" type="ORF">BIW11_09856</name>
</gene>
<evidence type="ECO:0000256" key="1">
    <source>
        <dbReference type="SAM" id="MobiDB-lite"/>
    </source>
</evidence>
<sequence length="217" mass="24749">MRERRVQLHKVSLRDRVSKLHQNGVDVATVPVNRQQHMATGQRRRRPVTILVGMPPYSMRQNGPLSYLLHRASFSLVLLISLLTLVGLTPTADGGKFHGYKKVFHREEHGDHKTYYDDLHHGTYKKSATDSREMFRKENKDEQGRAYSRSIQGGNSISETVNNPVVVDAEGRNVSDRRPPVENENPRARLWQDPADFSLMFSSSFQDFMASLNASAF</sequence>
<evidence type="ECO:0000313" key="3">
    <source>
        <dbReference type="EMBL" id="OQR73240.1"/>
    </source>
</evidence>
<dbReference type="AlphaFoldDB" id="A0A1V9XI66"/>
<keyword evidence="2" id="KW-0472">Membrane</keyword>
<keyword evidence="2" id="KW-1133">Transmembrane helix</keyword>
<proteinExistence type="predicted"/>
<dbReference type="EMBL" id="MNPL01010250">
    <property type="protein sequence ID" value="OQR73240.1"/>
    <property type="molecule type" value="Genomic_DNA"/>
</dbReference>
<organism evidence="3 4">
    <name type="scientific">Tropilaelaps mercedesae</name>
    <dbReference type="NCBI Taxonomy" id="418985"/>
    <lineage>
        <taxon>Eukaryota</taxon>
        <taxon>Metazoa</taxon>
        <taxon>Ecdysozoa</taxon>
        <taxon>Arthropoda</taxon>
        <taxon>Chelicerata</taxon>
        <taxon>Arachnida</taxon>
        <taxon>Acari</taxon>
        <taxon>Parasitiformes</taxon>
        <taxon>Mesostigmata</taxon>
        <taxon>Gamasina</taxon>
        <taxon>Dermanyssoidea</taxon>
        <taxon>Laelapidae</taxon>
        <taxon>Tropilaelaps</taxon>
    </lineage>
</organism>
<evidence type="ECO:0000256" key="2">
    <source>
        <dbReference type="SAM" id="Phobius"/>
    </source>
</evidence>
<keyword evidence="2" id="KW-0812">Transmembrane</keyword>
<feature type="transmembrane region" description="Helical" evidence="2">
    <location>
        <begin position="68"/>
        <end position="88"/>
    </location>
</feature>